<name>A0A562LSD3_9GAMM</name>
<evidence type="ECO:0000313" key="2">
    <source>
        <dbReference type="Proteomes" id="UP000316471"/>
    </source>
</evidence>
<dbReference type="RefSeq" id="WP_199747158.1">
    <property type="nucleotide sequence ID" value="NZ_VLKP01000006.1"/>
</dbReference>
<proteinExistence type="predicted"/>
<keyword evidence="2" id="KW-1185">Reference proteome</keyword>
<comment type="caution">
    <text evidence="1">The sequence shown here is derived from an EMBL/GenBank/DDBJ whole genome shotgun (WGS) entry which is preliminary data.</text>
</comment>
<accession>A0A562LSD3</accession>
<dbReference type="EMBL" id="VLKP01000006">
    <property type="protein sequence ID" value="TWI10516.1"/>
    <property type="molecule type" value="Genomic_DNA"/>
</dbReference>
<organism evidence="1 2">
    <name type="scientific">Aerolutibacter ruishenii</name>
    <dbReference type="NCBI Taxonomy" id="686800"/>
    <lineage>
        <taxon>Bacteria</taxon>
        <taxon>Pseudomonadati</taxon>
        <taxon>Pseudomonadota</taxon>
        <taxon>Gammaproteobacteria</taxon>
        <taxon>Lysobacterales</taxon>
        <taxon>Lysobacteraceae</taxon>
        <taxon>Aerolutibacter</taxon>
    </lineage>
</organism>
<evidence type="ECO:0000313" key="1">
    <source>
        <dbReference type="EMBL" id="TWI10516.1"/>
    </source>
</evidence>
<dbReference type="AlphaFoldDB" id="A0A562LSD3"/>
<sequence>MKVKIKDLSVNMELGNNGVTFDVYDNDETFLGDLRLGRGKVEWCKGKTKSGNGIQVNWKELLAFFDDVAAKKVEKKAAKKGAKKAAKVAAPKKARA</sequence>
<dbReference type="Proteomes" id="UP000316471">
    <property type="component" value="Unassembled WGS sequence"/>
</dbReference>
<protein>
    <submittedName>
        <fullName evidence="1">Uncharacterized protein</fullName>
    </submittedName>
</protein>
<gene>
    <name evidence="1" type="ORF">IP93_01604</name>
</gene>
<reference evidence="1 2" key="1">
    <citation type="journal article" date="2015" name="Stand. Genomic Sci.">
        <title>Genomic Encyclopedia of Bacterial and Archaeal Type Strains, Phase III: the genomes of soil and plant-associated and newly described type strains.</title>
        <authorList>
            <person name="Whitman W.B."/>
            <person name="Woyke T."/>
            <person name="Klenk H.P."/>
            <person name="Zhou Y."/>
            <person name="Lilburn T.G."/>
            <person name="Beck B.J."/>
            <person name="De Vos P."/>
            <person name="Vandamme P."/>
            <person name="Eisen J.A."/>
            <person name="Garrity G."/>
            <person name="Hugenholtz P."/>
            <person name="Kyrpides N.C."/>
        </authorList>
    </citation>
    <scope>NUCLEOTIDE SEQUENCE [LARGE SCALE GENOMIC DNA]</scope>
    <source>
        <strain evidence="1 2">CGMCC 1.10136</strain>
    </source>
</reference>